<dbReference type="EC" id="3.1.-.-" evidence="12"/>
<sequence length="1162" mass="130692">MRRKPSGSAAEDEGDDSGASVDRNPSSEVARTCTQPHETKKELNSIDRRKTLPLDSGRTSHELDRRKCTDHRPSTRSRIPNSTSWKSAEESNGQISRIRLAEPPVISVPTKEAIADDKMADSRPIHRRPRLHSPWSCSRLTFAITVVSLLCLAAILHSFTTRQLDTKGCRMSFMRPSFAKLSDFDTEHTRFASKYSVYLYREGQVDEDTKVKGVPVLFIPGNAGSYKQVRPIAAEAATYFHDVLQHNPEAVSGGTRNLDFFTVDFNEDITAFHGQTMLDQAEYLNEAIAYILSLYHDPRRSNRERDLPDPTSVIILGHSMGGIVARTMLVMPNYQSNSINTIITMSAPHARPPVSFDAEIVRTYQNINDYWRQAYSQKWANNNPLWHVTLISIAGGGLDTVVPSDYSSLESLVPDTHGFTVFTSSIPDVWTGMDHQAILWCDQFRKVVVRSMYDVVDVNRPSQTKPRAERMRAFKKRYLTGMEAVSEKSLSHKEPTTLLTLEDNSNSIIAQGERLTLRKFGKSRKPRAYLLPVPPQGSPGGKRFTLLTDQRLDNAGDSGKLEVLFCSVFPLHPGQSATLFSMNMDLSADSSGSTRLACKNAASDVIKLPASTRTTKKPFWLDEEAEIPPFSYLQYDLEDIADHQFVAIVDKAVGPTPGWVIAEFSDNVQSHRIRSLSLRRLLAFGMKVKLPPVRPLVTEIKIPALHSSLLAYNLEMGGQVCGDQAEFFTPLLRQYISEPYESKYFVNFKRANINLHGMSPFMPPHLKHKVAHDGLSLQFWTDPTCNSSIDISLKIDVIGSLGKLVMRYRTVFAAFPLLIVALVLRKQFRAYDETGIFMTFSESLDLCLRQSLPLVLLALTFLSVSLAQASNQAPQAKPGRFWGWAGNFTESQIDFTKNDLLVGNQDPFFWFMVPLIGLVCVGICVMLNYAALAVTYTFSIVYGWLSVRPAWLSNSDKRIANSPTFAPSTRRRRLLTTAVLLFLVSTVIPYQFAYLVACLVQIATCIRALRYAREARSTANLNFYNYAHSILILMLWILPINLPILVVWVHNLIVHWLTPFSSHHNVLSIMPFVLLIETLTSGMMVPRITTRLRHLTSIFFFCIAIYAAVYGVTYAYMLHYLVNFVAAWLVAIHSSSSDWSFAGFSSILEAEGWNERKRGKTP</sequence>
<dbReference type="EMBL" id="MU253737">
    <property type="protein sequence ID" value="KAG9249315.1"/>
    <property type="molecule type" value="Genomic_DNA"/>
</dbReference>
<dbReference type="Pfam" id="PF25140">
    <property type="entry name" value="PGAP1_TMD"/>
    <property type="match status" value="1"/>
</dbReference>
<feature type="transmembrane region" description="Helical" evidence="12">
    <location>
        <begin position="974"/>
        <end position="1002"/>
    </location>
</feature>
<keyword evidence="9 12" id="KW-0653">Protein transport</keyword>
<dbReference type="Gene3D" id="3.40.50.1820">
    <property type="entry name" value="alpha/beta hydrolase"/>
    <property type="match status" value="1"/>
</dbReference>
<dbReference type="InterPro" id="IPR029058">
    <property type="entry name" value="AB_hydrolase_fold"/>
</dbReference>
<feature type="compositionally biased region" description="Basic and acidic residues" evidence="13">
    <location>
        <begin position="37"/>
        <end position="73"/>
    </location>
</feature>
<proteinExistence type="inferred from homology"/>
<organism evidence="16 17">
    <name type="scientific">Calycina marina</name>
    <dbReference type="NCBI Taxonomy" id="1763456"/>
    <lineage>
        <taxon>Eukaryota</taxon>
        <taxon>Fungi</taxon>
        <taxon>Dikarya</taxon>
        <taxon>Ascomycota</taxon>
        <taxon>Pezizomycotina</taxon>
        <taxon>Leotiomycetes</taxon>
        <taxon>Helotiales</taxon>
        <taxon>Pezizellaceae</taxon>
        <taxon>Calycina</taxon>
    </lineage>
</organism>
<dbReference type="AlphaFoldDB" id="A0A9P8CJW3"/>
<evidence type="ECO:0000256" key="13">
    <source>
        <dbReference type="SAM" id="MobiDB-lite"/>
    </source>
</evidence>
<keyword evidence="5 12" id="KW-0813">Transport</keyword>
<dbReference type="InterPro" id="IPR012908">
    <property type="entry name" value="PGAP1-ab_dom-like"/>
</dbReference>
<comment type="function">
    <text evidence="1 12">Involved in inositol deacylation of GPI-anchored proteins which plays important roles in the quality control and ER-associated degradation of GPI-anchored proteins.</text>
</comment>
<feature type="transmembrane region" description="Helical" evidence="12">
    <location>
        <begin position="1023"/>
        <end position="1049"/>
    </location>
</feature>
<protein>
    <recommendedName>
        <fullName evidence="4 12">GPI inositol-deacylase</fullName>
        <ecNumber evidence="12">3.1.-.-</ecNumber>
    </recommendedName>
</protein>
<evidence type="ECO:0000256" key="1">
    <source>
        <dbReference type="ARBA" id="ARBA00003496"/>
    </source>
</evidence>
<comment type="caution">
    <text evidence="16">The sequence shown here is derived from an EMBL/GenBank/DDBJ whole genome shotgun (WGS) entry which is preliminary data.</text>
</comment>
<dbReference type="Proteomes" id="UP000887226">
    <property type="component" value="Unassembled WGS sequence"/>
</dbReference>
<evidence type="ECO:0000256" key="11">
    <source>
        <dbReference type="ARBA" id="ARBA00023136"/>
    </source>
</evidence>
<feature type="transmembrane region" description="Helical" evidence="12">
    <location>
        <begin position="908"/>
        <end position="927"/>
    </location>
</feature>
<evidence type="ECO:0000256" key="5">
    <source>
        <dbReference type="ARBA" id="ARBA00022448"/>
    </source>
</evidence>
<feature type="transmembrane region" description="Helical" evidence="12">
    <location>
        <begin position="140"/>
        <end position="159"/>
    </location>
</feature>
<evidence type="ECO:0000256" key="3">
    <source>
        <dbReference type="ARBA" id="ARBA00006931"/>
    </source>
</evidence>
<dbReference type="OrthoDB" id="348976at2759"/>
<feature type="region of interest" description="Disordered" evidence="13">
    <location>
        <begin position="1"/>
        <end position="92"/>
    </location>
</feature>
<comment type="subcellular location">
    <subcellularLocation>
        <location evidence="2">Endoplasmic reticulum membrane</location>
        <topology evidence="2">Multi-pass membrane protein</topology>
    </subcellularLocation>
</comment>
<dbReference type="GO" id="GO:0050185">
    <property type="term" value="F:phosphatidylinositol deacylase activity"/>
    <property type="evidence" value="ECO:0007669"/>
    <property type="project" value="TreeGrafter"/>
</dbReference>
<evidence type="ECO:0000259" key="15">
    <source>
        <dbReference type="Pfam" id="PF25140"/>
    </source>
</evidence>
<evidence type="ECO:0000256" key="12">
    <source>
        <dbReference type="RuleBase" id="RU365011"/>
    </source>
</evidence>
<dbReference type="Pfam" id="PF25141">
    <property type="entry name" value="PGAP1_2nd"/>
    <property type="match status" value="1"/>
</dbReference>
<dbReference type="InterPro" id="IPR056824">
    <property type="entry name" value="PGAP1_TMD"/>
</dbReference>
<dbReference type="PANTHER" id="PTHR15495">
    <property type="entry name" value="NEGATIVE REGULATOR OF VESICLE FORMATION-RELATED"/>
    <property type="match status" value="1"/>
</dbReference>
<feature type="transmembrane region" description="Helical" evidence="12">
    <location>
        <begin position="806"/>
        <end position="825"/>
    </location>
</feature>
<dbReference type="InterPro" id="IPR039529">
    <property type="entry name" value="PGAP1/BST1"/>
</dbReference>
<evidence type="ECO:0000313" key="16">
    <source>
        <dbReference type="EMBL" id="KAG9249315.1"/>
    </source>
</evidence>
<dbReference type="Pfam" id="PF07819">
    <property type="entry name" value="PGAP1"/>
    <property type="match status" value="1"/>
</dbReference>
<keyword evidence="11 12" id="KW-0472">Membrane</keyword>
<keyword evidence="17" id="KW-1185">Reference proteome</keyword>
<evidence type="ECO:0000259" key="14">
    <source>
        <dbReference type="Pfam" id="PF07819"/>
    </source>
</evidence>
<dbReference type="GO" id="GO:0006505">
    <property type="term" value="P:GPI anchor metabolic process"/>
    <property type="evidence" value="ECO:0007669"/>
    <property type="project" value="TreeGrafter"/>
</dbReference>
<dbReference type="FunFam" id="3.40.50.1820:FF:000056">
    <property type="entry name" value="GPI inositol-deacylase"/>
    <property type="match status" value="1"/>
</dbReference>
<evidence type="ECO:0000256" key="8">
    <source>
        <dbReference type="ARBA" id="ARBA00022824"/>
    </source>
</evidence>
<feature type="compositionally biased region" description="Polar residues" evidence="13">
    <location>
        <begin position="76"/>
        <end position="92"/>
    </location>
</feature>
<dbReference type="GO" id="GO:0005789">
    <property type="term" value="C:endoplasmic reticulum membrane"/>
    <property type="evidence" value="ECO:0007669"/>
    <property type="project" value="UniProtKB-SubCell"/>
</dbReference>
<gene>
    <name evidence="16" type="ORF">BJ878DRAFT_2115</name>
</gene>
<evidence type="ECO:0000256" key="6">
    <source>
        <dbReference type="ARBA" id="ARBA00022692"/>
    </source>
</evidence>
<feature type="domain" description="GPI inositol-deacylase transmembrane" evidence="15">
    <location>
        <begin position="811"/>
        <end position="1133"/>
    </location>
</feature>
<keyword evidence="10 12" id="KW-1133">Transmembrane helix</keyword>
<dbReference type="GO" id="GO:0015031">
    <property type="term" value="P:protein transport"/>
    <property type="evidence" value="ECO:0007669"/>
    <property type="project" value="UniProtKB-KW"/>
</dbReference>
<dbReference type="PANTHER" id="PTHR15495:SF7">
    <property type="entry name" value="GPI INOSITOL-DEACYLASE"/>
    <property type="match status" value="1"/>
</dbReference>
<dbReference type="SUPFAM" id="SSF53474">
    <property type="entry name" value="alpha/beta-Hydrolases"/>
    <property type="match status" value="1"/>
</dbReference>
<reference evidence="16" key="1">
    <citation type="journal article" date="2021" name="IMA Fungus">
        <title>Genomic characterization of three marine fungi, including Emericellopsis atlantica sp. nov. with signatures of a generalist lifestyle and marine biomass degradation.</title>
        <authorList>
            <person name="Hagestad O.C."/>
            <person name="Hou L."/>
            <person name="Andersen J.H."/>
            <person name="Hansen E.H."/>
            <person name="Altermark B."/>
            <person name="Li C."/>
            <person name="Kuhnert E."/>
            <person name="Cox R.J."/>
            <person name="Crous P.W."/>
            <person name="Spatafora J.W."/>
            <person name="Lail K."/>
            <person name="Amirebrahimi M."/>
            <person name="Lipzen A."/>
            <person name="Pangilinan J."/>
            <person name="Andreopoulos W."/>
            <person name="Hayes R.D."/>
            <person name="Ng V."/>
            <person name="Grigoriev I.V."/>
            <person name="Jackson S.A."/>
            <person name="Sutton T.D.S."/>
            <person name="Dobson A.D.W."/>
            <person name="Rama T."/>
        </authorList>
    </citation>
    <scope>NUCLEOTIDE SEQUENCE</scope>
    <source>
        <strain evidence="16">TRa3180A</strain>
    </source>
</reference>
<feature type="compositionally biased region" description="Polar residues" evidence="13">
    <location>
        <begin position="23"/>
        <end position="36"/>
    </location>
</feature>
<accession>A0A9P8CJW3</accession>
<feature type="transmembrane region" description="Helical" evidence="12">
    <location>
        <begin position="1069"/>
        <end position="1086"/>
    </location>
</feature>
<dbReference type="GO" id="GO:0006888">
    <property type="term" value="P:endoplasmic reticulum to Golgi vesicle-mediated transport"/>
    <property type="evidence" value="ECO:0007669"/>
    <property type="project" value="TreeGrafter"/>
</dbReference>
<feature type="domain" description="GPI inositol-deacylase PGAP1-like alpha/beta" evidence="14">
    <location>
        <begin position="211"/>
        <end position="454"/>
    </location>
</feature>
<evidence type="ECO:0000256" key="9">
    <source>
        <dbReference type="ARBA" id="ARBA00022927"/>
    </source>
</evidence>
<keyword evidence="8 12" id="KW-0256">Endoplasmic reticulum</keyword>
<evidence type="ECO:0000256" key="7">
    <source>
        <dbReference type="ARBA" id="ARBA00022801"/>
    </source>
</evidence>
<name>A0A9P8CJW3_9HELO</name>
<evidence type="ECO:0000313" key="17">
    <source>
        <dbReference type="Proteomes" id="UP000887226"/>
    </source>
</evidence>
<evidence type="ECO:0000256" key="2">
    <source>
        <dbReference type="ARBA" id="ARBA00004477"/>
    </source>
</evidence>
<feature type="transmembrane region" description="Helical" evidence="12">
    <location>
        <begin position="1098"/>
        <end position="1119"/>
    </location>
</feature>
<keyword evidence="7 12" id="KW-0378">Hydrolase</keyword>
<evidence type="ECO:0000256" key="10">
    <source>
        <dbReference type="ARBA" id="ARBA00022989"/>
    </source>
</evidence>
<evidence type="ECO:0000256" key="4">
    <source>
        <dbReference type="ARBA" id="ARBA00015856"/>
    </source>
</evidence>
<comment type="similarity">
    <text evidence="3 12">Belongs to the GPI inositol-deacylase family.</text>
</comment>
<keyword evidence="6 12" id="KW-0812">Transmembrane</keyword>